<accession>V5FHF1</accession>
<protein>
    <recommendedName>
        <fullName evidence="1">HTH cro/C1-type domain-containing protein</fullName>
    </recommendedName>
</protein>
<dbReference type="GO" id="GO:0003677">
    <property type="term" value="F:DNA binding"/>
    <property type="evidence" value="ECO:0007669"/>
    <property type="project" value="InterPro"/>
</dbReference>
<sequence length="102" mass="11869">MNPKLFQLRKELQHISANMEEILSDIEDASNSPVPSYSIFDKKLLINDLRERRKGISYEDLELQTDISRSTLMRIMKDPANTSLENFLVVANELGMKIWIEK</sequence>
<reference evidence="2 3" key="2">
    <citation type="submission" date="2013-11" db="EMBL/GenBank/DDBJ databases">
        <title>Whole genome shotgun sequence of Vibrio halioticoli NBRC 102217.</title>
        <authorList>
            <person name="Isaki S."/>
            <person name="Kimura A."/>
            <person name="Ohji S."/>
            <person name="Hosoyama A."/>
            <person name="Fujita N."/>
            <person name="Hashimoto M."/>
            <person name="Hosoyama Y."/>
            <person name="Yamazoe A."/>
        </authorList>
    </citation>
    <scope>NUCLEOTIDE SEQUENCE [LARGE SCALE GENOMIC DNA]</scope>
    <source>
        <strain evidence="2 3">NBRC 102217</strain>
    </source>
</reference>
<comment type="caution">
    <text evidence="2">The sequence shown here is derived from an EMBL/GenBank/DDBJ whole genome shotgun (WGS) entry which is preliminary data.</text>
</comment>
<organism evidence="2 3">
    <name type="scientific">Vibrio halioticoli NBRC 102217</name>
    <dbReference type="NCBI Taxonomy" id="1219072"/>
    <lineage>
        <taxon>Bacteria</taxon>
        <taxon>Pseudomonadati</taxon>
        <taxon>Pseudomonadota</taxon>
        <taxon>Gammaproteobacteria</taxon>
        <taxon>Vibrionales</taxon>
        <taxon>Vibrionaceae</taxon>
        <taxon>Vibrio</taxon>
    </lineage>
</organism>
<dbReference type="EMBL" id="BAUJ01000005">
    <property type="protein sequence ID" value="GAD88427.1"/>
    <property type="molecule type" value="Genomic_DNA"/>
</dbReference>
<evidence type="ECO:0000313" key="2">
    <source>
        <dbReference type="EMBL" id="GAD88427.1"/>
    </source>
</evidence>
<reference evidence="2 3" key="1">
    <citation type="submission" date="2013-10" db="EMBL/GenBank/DDBJ databases">
        <authorList>
            <person name="Ichikawa N."/>
            <person name="Kimura A."/>
            <person name="Ohji S."/>
            <person name="Hosoyama A."/>
            <person name="Fujita N."/>
        </authorList>
    </citation>
    <scope>NUCLEOTIDE SEQUENCE [LARGE SCALE GENOMIC DNA]</scope>
    <source>
        <strain evidence="2 3">NBRC 102217</strain>
    </source>
</reference>
<dbReference type="InterPro" id="IPR001387">
    <property type="entry name" value="Cro/C1-type_HTH"/>
</dbReference>
<dbReference type="OrthoDB" id="5875726at2"/>
<dbReference type="InterPro" id="IPR010982">
    <property type="entry name" value="Lambda_DNA-bd_dom_sf"/>
</dbReference>
<name>V5FHF1_9VIBR</name>
<proteinExistence type="predicted"/>
<dbReference type="SUPFAM" id="SSF47413">
    <property type="entry name" value="lambda repressor-like DNA-binding domains"/>
    <property type="match status" value="1"/>
</dbReference>
<evidence type="ECO:0000313" key="3">
    <source>
        <dbReference type="Proteomes" id="UP000017800"/>
    </source>
</evidence>
<evidence type="ECO:0000259" key="1">
    <source>
        <dbReference type="Pfam" id="PF01381"/>
    </source>
</evidence>
<dbReference type="AlphaFoldDB" id="V5FHF1"/>
<dbReference type="CDD" id="cd00093">
    <property type="entry name" value="HTH_XRE"/>
    <property type="match status" value="1"/>
</dbReference>
<dbReference type="RefSeq" id="WP_023402813.1">
    <property type="nucleotide sequence ID" value="NZ_BAUJ01000005.1"/>
</dbReference>
<dbReference type="Proteomes" id="UP000017800">
    <property type="component" value="Unassembled WGS sequence"/>
</dbReference>
<gene>
    <name evidence="2" type="ORF">VHA01S_005_00290</name>
</gene>
<dbReference type="Pfam" id="PF01381">
    <property type="entry name" value="HTH_3"/>
    <property type="match status" value="1"/>
</dbReference>
<feature type="domain" description="HTH cro/C1-type" evidence="1">
    <location>
        <begin position="49"/>
        <end position="96"/>
    </location>
</feature>
<keyword evidence="3" id="KW-1185">Reference proteome</keyword>
<dbReference type="Gene3D" id="1.10.260.40">
    <property type="entry name" value="lambda repressor-like DNA-binding domains"/>
    <property type="match status" value="1"/>
</dbReference>